<dbReference type="Proteomes" id="UP000249620">
    <property type="component" value="Unassembled WGS sequence"/>
</dbReference>
<dbReference type="GO" id="GO:0016491">
    <property type="term" value="F:oxidoreductase activity"/>
    <property type="evidence" value="ECO:0007669"/>
    <property type="project" value="UniProtKB-KW"/>
</dbReference>
<name>A0A327Z0V9_9FLAO</name>
<dbReference type="PANTHER" id="PTHR43976:SF16">
    <property type="entry name" value="SHORT-CHAIN DEHYDROGENASE_REDUCTASE FAMILY PROTEIN"/>
    <property type="match status" value="1"/>
</dbReference>
<sequence>MKKTILITGASSGIGKETTLYFAKNNWNVIATMISIELAEDLATTPNVFCYELDVTSSDSITKAKDKILNNHKTIDVVLNNAGLGYRSFVELSEDNKIDNIVNVNWLGAVKVCRAFIPVFREQDFGQFITISSIAGLVNLPLGSFYHSTKQAVESFSECMAYELLDFNISVSTVQFGNAPTSFQANVTKCTATEIDSYNKLMDKVTAILHKKTKKNTNLTPIITKTLLHIAENPKKNFKRYTIGFDANFMSFIRRLLGYKLFNSLIRKSVLGHF</sequence>
<accession>A0A327Z0V9</accession>
<reference evidence="4 5" key="1">
    <citation type="submission" date="2018-06" db="EMBL/GenBank/DDBJ databases">
        <title>Genomic Encyclopedia of Type Strains, Phase III (KMG-III): the genomes of soil and plant-associated and newly described type strains.</title>
        <authorList>
            <person name="Whitman W."/>
        </authorList>
    </citation>
    <scope>NUCLEOTIDE SEQUENCE [LARGE SCALE GENOMIC DNA]</scope>
    <source>
        <strain evidence="4 5">CGMCC 1.12398</strain>
    </source>
</reference>
<dbReference type="RefSeq" id="WP_111566682.1">
    <property type="nucleotide sequence ID" value="NZ_QLMI01000003.1"/>
</dbReference>
<comment type="caution">
    <text evidence="4">The sequence shown here is derived from an EMBL/GenBank/DDBJ whole genome shotgun (WGS) entry which is preliminary data.</text>
</comment>
<dbReference type="Gene3D" id="3.40.50.720">
    <property type="entry name" value="NAD(P)-binding Rossmann-like Domain"/>
    <property type="match status" value="1"/>
</dbReference>
<protein>
    <submittedName>
        <fullName evidence="4">NADP-dependent 3-hydroxy acid dehydrogenase YdfG</fullName>
    </submittedName>
</protein>
<evidence type="ECO:0000256" key="1">
    <source>
        <dbReference type="ARBA" id="ARBA00006484"/>
    </source>
</evidence>
<dbReference type="PRINTS" id="PR00081">
    <property type="entry name" value="GDHRDH"/>
</dbReference>
<dbReference type="PANTHER" id="PTHR43976">
    <property type="entry name" value="SHORT CHAIN DEHYDROGENASE"/>
    <property type="match status" value="1"/>
</dbReference>
<keyword evidence="5" id="KW-1185">Reference proteome</keyword>
<dbReference type="OrthoDB" id="1235794at2"/>
<dbReference type="PRINTS" id="PR00080">
    <property type="entry name" value="SDRFAMILY"/>
</dbReference>
<dbReference type="Pfam" id="PF00106">
    <property type="entry name" value="adh_short"/>
    <property type="match status" value="1"/>
</dbReference>
<keyword evidence="2" id="KW-0560">Oxidoreductase</keyword>
<evidence type="ECO:0000256" key="3">
    <source>
        <dbReference type="RuleBase" id="RU000363"/>
    </source>
</evidence>
<organism evidence="4 5">
    <name type="scientific">Flavobacterium aquaticum</name>
    <dbReference type="NCBI Taxonomy" id="1236486"/>
    <lineage>
        <taxon>Bacteria</taxon>
        <taxon>Pseudomonadati</taxon>
        <taxon>Bacteroidota</taxon>
        <taxon>Flavobacteriia</taxon>
        <taxon>Flavobacteriales</taxon>
        <taxon>Flavobacteriaceae</taxon>
        <taxon>Flavobacterium</taxon>
    </lineage>
</organism>
<dbReference type="AlphaFoldDB" id="A0A327Z0V9"/>
<evidence type="ECO:0000256" key="2">
    <source>
        <dbReference type="ARBA" id="ARBA00023002"/>
    </source>
</evidence>
<evidence type="ECO:0000313" key="4">
    <source>
        <dbReference type="EMBL" id="RAK23869.1"/>
    </source>
</evidence>
<dbReference type="InterPro" id="IPR036291">
    <property type="entry name" value="NAD(P)-bd_dom_sf"/>
</dbReference>
<comment type="similarity">
    <text evidence="1 3">Belongs to the short-chain dehydrogenases/reductases (SDR) family.</text>
</comment>
<dbReference type="InterPro" id="IPR051911">
    <property type="entry name" value="SDR_oxidoreductase"/>
</dbReference>
<dbReference type="EMBL" id="QLMI01000003">
    <property type="protein sequence ID" value="RAK23869.1"/>
    <property type="molecule type" value="Genomic_DNA"/>
</dbReference>
<gene>
    <name evidence="4" type="ORF">B0I03_103337</name>
</gene>
<evidence type="ECO:0000313" key="5">
    <source>
        <dbReference type="Proteomes" id="UP000249620"/>
    </source>
</evidence>
<dbReference type="InterPro" id="IPR002347">
    <property type="entry name" value="SDR_fam"/>
</dbReference>
<dbReference type="SUPFAM" id="SSF51735">
    <property type="entry name" value="NAD(P)-binding Rossmann-fold domains"/>
    <property type="match status" value="1"/>
</dbReference>
<proteinExistence type="inferred from homology"/>